<sequence length="233" mass="24236">MPQPLIIVIPIYPGVTQLDFTGPHQFFCRLPETRLITASIGGQPIDSEGLVFSGLADLAAVERCDILCVPGGFGSTKMMADPVFMDKIRRLAGSARYITSVCTGSLILGAAGLLVGKRAACHWGWRELLAQFGAIPDAGRVVRDGNIITGGGVTAGIDFALAVINEVYGQAIAESIQLRLEYAPAPPFNAGRPETAPASVLGPVAADIAAAVAGRQSLVDEAARAMHAARAGE</sequence>
<gene>
    <name evidence="2" type="ORF">GRH90_08705</name>
</gene>
<dbReference type="CDD" id="cd03139">
    <property type="entry name" value="GATase1_PfpI_2"/>
    <property type="match status" value="1"/>
</dbReference>
<dbReference type="InterPro" id="IPR052158">
    <property type="entry name" value="INH-QAR"/>
</dbReference>
<name>A0A845SNN6_9GAMM</name>
<dbReference type="PANTHER" id="PTHR43130:SF2">
    <property type="entry name" value="DJ-1_PFPI DOMAIN-CONTAINING PROTEIN"/>
    <property type="match status" value="1"/>
</dbReference>
<dbReference type="SUPFAM" id="SSF52317">
    <property type="entry name" value="Class I glutamine amidotransferase-like"/>
    <property type="match status" value="1"/>
</dbReference>
<dbReference type="AlphaFoldDB" id="A0A845SNN6"/>
<reference evidence="2 3" key="2">
    <citation type="submission" date="2020-02" db="EMBL/GenBank/DDBJ databases">
        <title>The new genus of Enterobacteriales.</title>
        <authorList>
            <person name="Kim I.S."/>
        </authorList>
    </citation>
    <scope>NUCLEOTIDE SEQUENCE [LARGE SCALE GENOMIC DNA]</scope>
    <source>
        <strain evidence="2 3">SAP-6</strain>
    </source>
</reference>
<comment type="caution">
    <text evidence="2">The sequence shown here is derived from an EMBL/GenBank/DDBJ whole genome shotgun (WGS) entry which is preliminary data.</text>
</comment>
<proteinExistence type="predicted"/>
<dbReference type="EMBL" id="WUBS01000005">
    <property type="protein sequence ID" value="NDL62825.1"/>
    <property type="molecule type" value="Genomic_DNA"/>
</dbReference>
<evidence type="ECO:0000259" key="1">
    <source>
        <dbReference type="Pfam" id="PF01965"/>
    </source>
</evidence>
<dbReference type="InterPro" id="IPR002818">
    <property type="entry name" value="DJ-1/PfpI"/>
</dbReference>
<dbReference type="Gene3D" id="3.40.50.880">
    <property type="match status" value="1"/>
</dbReference>
<feature type="domain" description="DJ-1/PfpI" evidence="1">
    <location>
        <begin position="7"/>
        <end position="165"/>
    </location>
</feature>
<evidence type="ECO:0000313" key="2">
    <source>
        <dbReference type="EMBL" id="NDL62825.1"/>
    </source>
</evidence>
<dbReference type="Proteomes" id="UP000461443">
    <property type="component" value="Unassembled WGS sequence"/>
</dbReference>
<dbReference type="RefSeq" id="WP_162365552.1">
    <property type="nucleotide sequence ID" value="NZ_WUBS01000005.1"/>
</dbReference>
<dbReference type="GO" id="GO:0006355">
    <property type="term" value="P:regulation of DNA-templated transcription"/>
    <property type="evidence" value="ECO:0007669"/>
    <property type="project" value="TreeGrafter"/>
</dbReference>
<reference evidence="2 3" key="1">
    <citation type="submission" date="2019-12" db="EMBL/GenBank/DDBJ databases">
        <authorList>
            <person name="Lee S.D."/>
        </authorList>
    </citation>
    <scope>NUCLEOTIDE SEQUENCE [LARGE SCALE GENOMIC DNA]</scope>
    <source>
        <strain evidence="2 3">SAP-6</strain>
    </source>
</reference>
<keyword evidence="3" id="KW-1185">Reference proteome</keyword>
<evidence type="ECO:0000313" key="3">
    <source>
        <dbReference type="Proteomes" id="UP000461443"/>
    </source>
</evidence>
<organism evidence="2 3">
    <name type="scientific">Acerihabitans arboris</name>
    <dbReference type="NCBI Taxonomy" id="2691583"/>
    <lineage>
        <taxon>Bacteria</taxon>
        <taxon>Pseudomonadati</taxon>
        <taxon>Pseudomonadota</taxon>
        <taxon>Gammaproteobacteria</taxon>
        <taxon>Enterobacterales</taxon>
        <taxon>Pectobacteriaceae</taxon>
        <taxon>Acerihabitans</taxon>
    </lineage>
</organism>
<dbReference type="PANTHER" id="PTHR43130">
    <property type="entry name" value="ARAC-FAMILY TRANSCRIPTIONAL REGULATOR"/>
    <property type="match status" value="1"/>
</dbReference>
<dbReference type="Pfam" id="PF01965">
    <property type="entry name" value="DJ-1_PfpI"/>
    <property type="match status" value="1"/>
</dbReference>
<dbReference type="InterPro" id="IPR029062">
    <property type="entry name" value="Class_I_gatase-like"/>
</dbReference>
<protein>
    <submittedName>
        <fullName evidence="2">DJ-1/PfpI family protein</fullName>
    </submittedName>
</protein>
<accession>A0A845SNN6</accession>